<dbReference type="InterPro" id="IPR011989">
    <property type="entry name" value="ARM-like"/>
</dbReference>
<protein>
    <submittedName>
        <fullName evidence="1">Uncharacterized protein</fullName>
    </submittedName>
</protein>
<gene>
    <name evidence="1" type="ORF">TGEB3V08_LOCUS1897</name>
</gene>
<proteinExistence type="predicted"/>
<dbReference type="Gene3D" id="1.25.10.10">
    <property type="entry name" value="Leucine-rich Repeat Variant"/>
    <property type="match status" value="1"/>
</dbReference>
<dbReference type="InterPro" id="IPR016024">
    <property type="entry name" value="ARM-type_fold"/>
</dbReference>
<dbReference type="AlphaFoldDB" id="A0A7R9JS30"/>
<evidence type="ECO:0000313" key="1">
    <source>
        <dbReference type="EMBL" id="CAD7587733.1"/>
    </source>
</evidence>
<reference evidence="1" key="1">
    <citation type="submission" date="2020-11" db="EMBL/GenBank/DDBJ databases">
        <authorList>
            <person name="Tran Van P."/>
        </authorList>
    </citation>
    <scope>NUCLEOTIDE SEQUENCE</scope>
</reference>
<name>A0A7R9JS30_TIMGE</name>
<organism evidence="1">
    <name type="scientific">Timema genevievae</name>
    <name type="common">Walking stick</name>
    <dbReference type="NCBI Taxonomy" id="629358"/>
    <lineage>
        <taxon>Eukaryota</taxon>
        <taxon>Metazoa</taxon>
        <taxon>Ecdysozoa</taxon>
        <taxon>Arthropoda</taxon>
        <taxon>Hexapoda</taxon>
        <taxon>Insecta</taxon>
        <taxon>Pterygota</taxon>
        <taxon>Neoptera</taxon>
        <taxon>Polyneoptera</taxon>
        <taxon>Phasmatodea</taxon>
        <taxon>Timematodea</taxon>
        <taxon>Timematoidea</taxon>
        <taxon>Timematidae</taxon>
        <taxon>Timema</taxon>
    </lineage>
</organism>
<sequence length="320" mass="36382">MEDSVLVSDPKLNLKYKQCYDEANNGFDEIYTREKGVNRDDRVHGSMLVLNELLRCGNVEWERNYEDLMEKLQYQQNQQATDAISLMPRLKSPLTAKSQHVKGNLAVVISPVGNHLALYESAACRQLMTEHFEDICRDVLNQRPARSSYIQHTLLTILPRLAAFNKETFVKMLVTCILKSLSDKQRMELTLTYVTLIQSLNKDTEHLAASMQYLLGSLRGREKDRCTAFTTIGLIAVAVEDDIKPYLPRIMEVIRVSLPSKERGEAVLSFDRGVIKLSNTSGTKSDFPKRFPTIPSRKSKLFVHTATVHVVPGIMSYDKK</sequence>
<accession>A0A7R9JS30</accession>
<dbReference type="EMBL" id="OE839576">
    <property type="protein sequence ID" value="CAD7587733.1"/>
    <property type="molecule type" value="Genomic_DNA"/>
</dbReference>
<dbReference type="SUPFAM" id="SSF48371">
    <property type="entry name" value="ARM repeat"/>
    <property type="match status" value="1"/>
</dbReference>